<dbReference type="EMBL" id="JBALHR010000002">
    <property type="protein sequence ID" value="MEH7827361.1"/>
    <property type="molecule type" value="Genomic_DNA"/>
</dbReference>
<dbReference type="RefSeq" id="WP_335420079.1">
    <property type="nucleotide sequence ID" value="NZ_JBALHR010000002.1"/>
</dbReference>
<keyword evidence="6" id="KW-1185">Reference proteome</keyword>
<proteinExistence type="predicted"/>
<name>A0ABU8BRS7_9RHOB</name>
<dbReference type="Pfam" id="PF06119">
    <property type="entry name" value="NIDO"/>
    <property type="match status" value="1"/>
</dbReference>
<dbReference type="Proteomes" id="UP001431963">
    <property type="component" value="Unassembled WGS sequence"/>
</dbReference>
<dbReference type="Pfam" id="PF13403">
    <property type="entry name" value="Hint_2"/>
    <property type="match status" value="1"/>
</dbReference>
<evidence type="ECO:0000259" key="4">
    <source>
        <dbReference type="Pfam" id="PF13403"/>
    </source>
</evidence>
<dbReference type="InterPro" id="IPR028992">
    <property type="entry name" value="Hedgehog/Intein_dom"/>
</dbReference>
<evidence type="ECO:0000256" key="2">
    <source>
        <dbReference type="SAM" id="MobiDB-lite"/>
    </source>
</evidence>
<accession>A0ABU8BRS7</accession>
<dbReference type="SUPFAM" id="SSF51294">
    <property type="entry name" value="Hedgehog/intein (Hint) domain"/>
    <property type="match status" value="1"/>
</dbReference>
<evidence type="ECO:0000259" key="3">
    <source>
        <dbReference type="Pfam" id="PF06119"/>
    </source>
</evidence>
<evidence type="ECO:0000256" key="1">
    <source>
        <dbReference type="ARBA" id="ARBA00023157"/>
    </source>
</evidence>
<keyword evidence="1" id="KW-1015">Disulfide bond</keyword>
<feature type="domain" description="NIDO" evidence="3">
    <location>
        <begin position="56"/>
        <end position="192"/>
    </location>
</feature>
<evidence type="ECO:0000313" key="6">
    <source>
        <dbReference type="Proteomes" id="UP001431963"/>
    </source>
</evidence>
<dbReference type="PANTHER" id="PTHR13802">
    <property type="entry name" value="MUCIN 4-RELATED"/>
    <property type="match status" value="1"/>
</dbReference>
<dbReference type="InterPro" id="IPR003886">
    <property type="entry name" value="NIDO_dom"/>
</dbReference>
<reference evidence="5" key="1">
    <citation type="submission" date="2024-02" db="EMBL/GenBank/DDBJ databases">
        <title>Genome sequences of strain Gemmobacter sp. JM10B15.</title>
        <authorList>
            <person name="Zhang M."/>
        </authorList>
    </citation>
    <scope>NUCLEOTIDE SEQUENCE</scope>
    <source>
        <strain evidence="5">JM10B15</strain>
    </source>
</reference>
<sequence>MATITTGLGGPQGVGEGSFRGTPLTSGNYDDGAIQVNITSVFGSQGISYFGTNYTSIYINTNGLITFGGPQTSYTPTPIQNLPYPAIAVFWSDVNITSGTATGTNNIYWDLDPASGKVTITWLGVRPYSGSTTARNTFQLVLEHTQDGNFEVDFIYQQIQWANGGFGVAQAGMTDGAGQDFVLPGSGNATAITGYPNAQLDPNDPNGVWSTRFLNGRPVCFVTGTRIATPEGPRPVEDLRAGDLVLTRDAGAQPLLWAGGESVLASGAALPVRVEAGVLGDHAPLSVSPRHLLLVAHPACEMLFDVPEVLVAARDLLALPGIRQETVPRRLGYHHLLLGRHHVLNAEGAGAESLYPGPQALADLPSRQVADLQRCLPDGQLDWLARQPMARRVLKPHEARVLCGFMTRSRIKAQAPRLRAA</sequence>
<dbReference type="InterPro" id="IPR036844">
    <property type="entry name" value="Hint_dom_sf"/>
</dbReference>
<dbReference type="PANTHER" id="PTHR13802:SF52">
    <property type="entry name" value="MUCIN-4"/>
    <property type="match status" value="1"/>
</dbReference>
<feature type="region of interest" description="Disordered" evidence="2">
    <location>
        <begin position="1"/>
        <end position="22"/>
    </location>
</feature>
<organism evidence="5 6">
    <name type="scientific">Gemmobacter denitrificans</name>
    <dbReference type="NCBI Taxonomy" id="3123040"/>
    <lineage>
        <taxon>Bacteria</taxon>
        <taxon>Pseudomonadati</taxon>
        <taxon>Pseudomonadota</taxon>
        <taxon>Alphaproteobacteria</taxon>
        <taxon>Rhodobacterales</taxon>
        <taxon>Paracoccaceae</taxon>
        <taxon>Gemmobacter</taxon>
    </lineage>
</organism>
<protein>
    <submittedName>
        <fullName evidence="5">Hint domain-containing protein</fullName>
    </submittedName>
</protein>
<feature type="domain" description="Hedgehog/Intein (Hint)" evidence="4">
    <location>
        <begin position="219"/>
        <end position="357"/>
    </location>
</feature>
<dbReference type="Gene3D" id="2.170.16.10">
    <property type="entry name" value="Hedgehog/Intein (Hint) domain"/>
    <property type="match status" value="1"/>
</dbReference>
<feature type="compositionally biased region" description="Gly residues" evidence="2">
    <location>
        <begin position="7"/>
        <end position="18"/>
    </location>
</feature>
<comment type="caution">
    <text evidence="5">The sequence shown here is derived from an EMBL/GenBank/DDBJ whole genome shotgun (WGS) entry which is preliminary data.</text>
</comment>
<dbReference type="InterPro" id="IPR051495">
    <property type="entry name" value="Epithelial_Barrier/Signaling"/>
</dbReference>
<gene>
    <name evidence="5" type="ORF">V6590_04300</name>
</gene>
<evidence type="ECO:0000313" key="5">
    <source>
        <dbReference type="EMBL" id="MEH7827361.1"/>
    </source>
</evidence>